<dbReference type="Pfam" id="PF08448">
    <property type="entry name" value="PAS_4"/>
    <property type="match status" value="1"/>
</dbReference>
<keyword evidence="4" id="KW-0808">Transferase</keyword>
<feature type="domain" description="PAS" evidence="10">
    <location>
        <begin position="5"/>
        <end position="49"/>
    </location>
</feature>
<evidence type="ECO:0000256" key="2">
    <source>
        <dbReference type="ARBA" id="ARBA00012438"/>
    </source>
</evidence>
<dbReference type="SUPFAM" id="SSF55785">
    <property type="entry name" value="PYP-like sensor domain (PAS domain)"/>
    <property type="match status" value="2"/>
</dbReference>
<accession>A0A845G875</accession>
<organism evidence="11 12">
    <name type="scientific">Duganella vulcania</name>
    <dbReference type="NCBI Taxonomy" id="2692166"/>
    <lineage>
        <taxon>Bacteria</taxon>
        <taxon>Pseudomonadati</taxon>
        <taxon>Pseudomonadota</taxon>
        <taxon>Betaproteobacteria</taxon>
        <taxon>Burkholderiales</taxon>
        <taxon>Oxalobacteraceae</taxon>
        <taxon>Telluria group</taxon>
        <taxon>Duganella</taxon>
    </lineage>
</organism>
<evidence type="ECO:0000256" key="6">
    <source>
        <dbReference type="ARBA" id="ARBA00022777"/>
    </source>
</evidence>
<dbReference type="PANTHER" id="PTHR43065">
    <property type="entry name" value="SENSOR HISTIDINE KINASE"/>
    <property type="match status" value="1"/>
</dbReference>
<feature type="domain" description="PAS" evidence="10">
    <location>
        <begin position="132"/>
        <end position="201"/>
    </location>
</feature>
<feature type="domain" description="Histidine kinase" evidence="9">
    <location>
        <begin position="275"/>
        <end position="490"/>
    </location>
</feature>
<dbReference type="Gene3D" id="3.30.450.20">
    <property type="entry name" value="PAS domain"/>
    <property type="match status" value="2"/>
</dbReference>
<dbReference type="GO" id="GO:0000155">
    <property type="term" value="F:phosphorelay sensor kinase activity"/>
    <property type="evidence" value="ECO:0007669"/>
    <property type="project" value="InterPro"/>
</dbReference>
<evidence type="ECO:0000259" key="9">
    <source>
        <dbReference type="PROSITE" id="PS50109"/>
    </source>
</evidence>
<dbReference type="EC" id="2.7.13.3" evidence="2"/>
<dbReference type="Gene3D" id="1.10.287.130">
    <property type="match status" value="1"/>
</dbReference>
<dbReference type="PROSITE" id="PS50112">
    <property type="entry name" value="PAS"/>
    <property type="match status" value="2"/>
</dbReference>
<sequence>MSQFELDDFKRMMEALSSCIILHEAESKTILWANPAACKVLGFTLEELLPLKAPDMSSTAKPYARDIGRRWLHGAVLHGTNVIEWCYRTKQGDDILSEAIATLVHLAHQDVVMVQFRDIGREEQVKREMKRLESRLKEFMQDSNEGLAVLKADGTIEYLSDAGRKLLALQPEQPLPSFIDLCDRGSRPTLQALLQVALPDSISLPINYTVELEGGVRRWHQASCRHIAIENDLRGHLLHFRDITEQVEAEQARRRQQEALEYLARYNAMGEMATAIAHELSQPLAAIGNYLEGAQRRLQNPAPDHEQIAWGLRNAGRQVDHASTIISSVREYVVKLEQAEAMVDLNEILAEIRYFIELKAGEASVAVTLETAATPLLVSVERVLIGQVVLNFAFNAIEEMRGFPVERRRVSIHSERRGNLAVLAVRDQGRGIAADLHQRLFDGFFTSKVGGNGIGLALCKNIIARHRGDIWAEPAAAGGTVFCFALPLPAAS</sequence>
<keyword evidence="8" id="KW-0902">Two-component regulatory system</keyword>
<evidence type="ECO:0000256" key="4">
    <source>
        <dbReference type="ARBA" id="ARBA00022679"/>
    </source>
</evidence>
<dbReference type="SMART" id="SM00388">
    <property type="entry name" value="HisKA"/>
    <property type="match status" value="1"/>
</dbReference>
<evidence type="ECO:0000313" key="12">
    <source>
        <dbReference type="Proteomes" id="UP000470302"/>
    </source>
</evidence>
<name>A0A845G875_9BURK</name>
<evidence type="ECO:0000256" key="8">
    <source>
        <dbReference type="ARBA" id="ARBA00023012"/>
    </source>
</evidence>
<keyword evidence="3" id="KW-0597">Phosphoprotein</keyword>
<dbReference type="CDD" id="cd00082">
    <property type="entry name" value="HisKA"/>
    <property type="match status" value="1"/>
</dbReference>
<dbReference type="InterPro" id="IPR003594">
    <property type="entry name" value="HATPase_dom"/>
</dbReference>
<evidence type="ECO:0000256" key="7">
    <source>
        <dbReference type="ARBA" id="ARBA00022840"/>
    </source>
</evidence>
<dbReference type="Pfam" id="PF02518">
    <property type="entry name" value="HATPase_c"/>
    <property type="match status" value="1"/>
</dbReference>
<evidence type="ECO:0000256" key="5">
    <source>
        <dbReference type="ARBA" id="ARBA00022741"/>
    </source>
</evidence>
<dbReference type="Gene3D" id="3.30.565.10">
    <property type="entry name" value="Histidine kinase-like ATPase, C-terminal domain"/>
    <property type="match status" value="1"/>
</dbReference>
<dbReference type="EMBL" id="WWCW01000072">
    <property type="protein sequence ID" value="MYM89356.1"/>
    <property type="molecule type" value="Genomic_DNA"/>
</dbReference>
<protein>
    <recommendedName>
        <fullName evidence="2">histidine kinase</fullName>
        <ecNumber evidence="2">2.7.13.3</ecNumber>
    </recommendedName>
</protein>
<keyword evidence="5" id="KW-0547">Nucleotide-binding</keyword>
<dbReference type="CDD" id="cd00130">
    <property type="entry name" value="PAS"/>
    <property type="match status" value="2"/>
</dbReference>
<dbReference type="RefSeq" id="WP_161098300.1">
    <property type="nucleotide sequence ID" value="NZ_WWCW01000072.1"/>
</dbReference>
<dbReference type="InterPro" id="IPR004358">
    <property type="entry name" value="Sig_transdc_His_kin-like_C"/>
</dbReference>
<gene>
    <name evidence="11" type="ORF">GTP91_19535</name>
</gene>
<evidence type="ECO:0000256" key="3">
    <source>
        <dbReference type="ARBA" id="ARBA00022553"/>
    </source>
</evidence>
<reference evidence="11 12" key="1">
    <citation type="submission" date="2020-01" db="EMBL/GenBank/DDBJ databases">
        <title>Novel species isolated from a subtropical stream in China.</title>
        <authorList>
            <person name="Lu H."/>
        </authorList>
    </citation>
    <scope>NUCLEOTIDE SEQUENCE [LARGE SCALE GENOMIC DNA]</scope>
    <source>
        <strain evidence="11 12">FT82W</strain>
    </source>
</reference>
<dbReference type="PRINTS" id="PR00344">
    <property type="entry name" value="BCTRLSENSOR"/>
</dbReference>
<proteinExistence type="predicted"/>
<keyword evidence="6" id="KW-0418">Kinase</keyword>
<dbReference type="InterPro" id="IPR003661">
    <property type="entry name" value="HisK_dim/P_dom"/>
</dbReference>
<dbReference type="InterPro" id="IPR005467">
    <property type="entry name" value="His_kinase_dom"/>
</dbReference>
<dbReference type="SMART" id="SM00091">
    <property type="entry name" value="PAS"/>
    <property type="match status" value="2"/>
</dbReference>
<dbReference type="SMART" id="SM00387">
    <property type="entry name" value="HATPase_c"/>
    <property type="match status" value="1"/>
</dbReference>
<dbReference type="GO" id="GO:0005524">
    <property type="term" value="F:ATP binding"/>
    <property type="evidence" value="ECO:0007669"/>
    <property type="project" value="UniProtKB-KW"/>
</dbReference>
<evidence type="ECO:0000313" key="11">
    <source>
        <dbReference type="EMBL" id="MYM89356.1"/>
    </source>
</evidence>
<evidence type="ECO:0000256" key="1">
    <source>
        <dbReference type="ARBA" id="ARBA00000085"/>
    </source>
</evidence>
<dbReference type="Pfam" id="PF13426">
    <property type="entry name" value="PAS_9"/>
    <property type="match status" value="1"/>
</dbReference>
<keyword evidence="7" id="KW-0067">ATP-binding</keyword>
<dbReference type="InterPro" id="IPR035965">
    <property type="entry name" value="PAS-like_dom_sf"/>
</dbReference>
<dbReference type="Proteomes" id="UP000470302">
    <property type="component" value="Unassembled WGS sequence"/>
</dbReference>
<dbReference type="PROSITE" id="PS50109">
    <property type="entry name" value="HIS_KIN"/>
    <property type="match status" value="1"/>
</dbReference>
<dbReference type="InterPro" id="IPR036890">
    <property type="entry name" value="HATPase_C_sf"/>
</dbReference>
<dbReference type="SUPFAM" id="SSF47384">
    <property type="entry name" value="Homodimeric domain of signal transducing histidine kinase"/>
    <property type="match status" value="1"/>
</dbReference>
<dbReference type="InterPro" id="IPR013656">
    <property type="entry name" value="PAS_4"/>
</dbReference>
<dbReference type="InterPro" id="IPR000014">
    <property type="entry name" value="PAS"/>
</dbReference>
<dbReference type="PANTHER" id="PTHR43065:SF10">
    <property type="entry name" value="PEROXIDE STRESS-ACTIVATED HISTIDINE KINASE MAK3"/>
    <property type="match status" value="1"/>
</dbReference>
<evidence type="ECO:0000259" key="10">
    <source>
        <dbReference type="PROSITE" id="PS50112"/>
    </source>
</evidence>
<comment type="caution">
    <text evidence="11">The sequence shown here is derived from an EMBL/GenBank/DDBJ whole genome shotgun (WGS) entry which is preliminary data.</text>
</comment>
<dbReference type="SUPFAM" id="SSF55874">
    <property type="entry name" value="ATPase domain of HSP90 chaperone/DNA topoisomerase II/histidine kinase"/>
    <property type="match status" value="1"/>
</dbReference>
<dbReference type="InterPro" id="IPR036097">
    <property type="entry name" value="HisK_dim/P_sf"/>
</dbReference>
<comment type="catalytic activity">
    <reaction evidence="1">
        <text>ATP + protein L-histidine = ADP + protein N-phospho-L-histidine.</text>
        <dbReference type="EC" id="2.7.13.3"/>
    </reaction>
</comment>
<dbReference type="AlphaFoldDB" id="A0A845G875"/>